<dbReference type="GO" id="GO:0017147">
    <property type="term" value="F:Wnt-protein binding"/>
    <property type="evidence" value="ECO:0007669"/>
    <property type="project" value="TreeGrafter"/>
</dbReference>
<feature type="transmembrane region" description="Helical" evidence="12">
    <location>
        <begin position="352"/>
        <end position="374"/>
    </location>
</feature>
<feature type="transmembrane region" description="Helical" evidence="12">
    <location>
        <begin position="140"/>
        <end position="157"/>
    </location>
</feature>
<proteinExistence type="inferred from homology"/>
<feature type="transmembrane region" description="Helical" evidence="12">
    <location>
        <begin position="163"/>
        <end position="181"/>
    </location>
</feature>
<keyword evidence="14" id="KW-1185">Reference proteome</keyword>
<keyword evidence="4 12" id="KW-0812">Transmembrane</keyword>
<evidence type="ECO:0000256" key="8">
    <source>
        <dbReference type="ARBA" id="ARBA00038269"/>
    </source>
</evidence>
<keyword evidence="5 12" id="KW-1133">Transmembrane helix</keyword>
<evidence type="ECO:0000256" key="11">
    <source>
        <dbReference type="ARBA" id="ARBA00047978"/>
    </source>
</evidence>
<reference evidence="13 14" key="2">
    <citation type="submission" date="2019-01" db="EMBL/GenBank/DDBJ databases">
        <title>The decoding of complex shrimp genome reveals the adaptation for benthos swimmer, frequently molting mechanism and breeding impact on genome.</title>
        <authorList>
            <person name="Sun Y."/>
            <person name="Gao Y."/>
            <person name="Yu Y."/>
        </authorList>
    </citation>
    <scope>NUCLEOTIDE SEQUENCE [LARGE SCALE GENOMIC DNA]</scope>
    <source>
        <tissue evidence="13">Muscle</tissue>
    </source>
</reference>
<dbReference type="GO" id="GO:1990698">
    <property type="term" value="F:palmitoleoyltransferase activity"/>
    <property type="evidence" value="ECO:0007669"/>
    <property type="project" value="UniProtKB-EC"/>
</dbReference>
<keyword evidence="7" id="KW-0012">Acyltransferase</keyword>
<gene>
    <name evidence="13" type="ORF">C7M84_001575</name>
</gene>
<dbReference type="GO" id="GO:0061355">
    <property type="term" value="P:Wnt protein secretion"/>
    <property type="evidence" value="ECO:0007669"/>
    <property type="project" value="TreeGrafter"/>
</dbReference>
<comment type="subcellular location">
    <subcellularLocation>
        <location evidence="1">Membrane</location>
        <topology evidence="1">Multi-pass membrane protein</topology>
    </subcellularLocation>
</comment>
<evidence type="ECO:0000256" key="7">
    <source>
        <dbReference type="ARBA" id="ARBA00023315"/>
    </source>
</evidence>
<evidence type="ECO:0000256" key="3">
    <source>
        <dbReference type="ARBA" id="ARBA00022687"/>
    </source>
</evidence>
<dbReference type="GO" id="GO:0005783">
    <property type="term" value="C:endoplasmic reticulum"/>
    <property type="evidence" value="ECO:0007669"/>
    <property type="project" value="TreeGrafter"/>
</dbReference>
<protein>
    <recommendedName>
        <fullName evidence="10">Protein-serine O-palmitoleoyltransferase porcupine</fullName>
        <ecNumber evidence="9">2.3.1.250</ecNumber>
    </recommendedName>
</protein>
<dbReference type="OrthoDB" id="5968863at2759"/>
<evidence type="ECO:0000256" key="1">
    <source>
        <dbReference type="ARBA" id="ARBA00004141"/>
    </source>
</evidence>
<dbReference type="EC" id="2.3.1.250" evidence="9"/>
<dbReference type="Proteomes" id="UP000283509">
    <property type="component" value="Unassembled WGS sequence"/>
</dbReference>
<dbReference type="InterPro" id="IPR004299">
    <property type="entry name" value="MBOAT_fam"/>
</dbReference>
<reference evidence="13 14" key="1">
    <citation type="submission" date="2018-04" db="EMBL/GenBank/DDBJ databases">
        <authorList>
            <person name="Zhang X."/>
            <person name="Yuan J."/>
            <person name="Li F."/>
            <person name="Xiang J."/>
        </authorList>
    </citation>
    <scope>NUCLEOTIDE SEQUENCE [LARGE SCALE GENOMIC DNA]</scope>
    <source>
        <tissue evidence="13">Muscle</tissue>
    </source>
</reference>
<feature type="transmembrane region" description="Helical" evidence="12">
    <location>
        <begin position="193"/>
        <end position="215"/>
    </location>
</feature>
<dbReference type="GO" id="GO:0016020">
    <property type="term" value="C:membrane"/>
    <property type="evidence" value="ECO:0007669"/>
    <property type="project" value="UniProtKB-SubCell"/>
</dbReference>
<sequence>MEDFMYGDYDYDPNAEDVEYLDYYDDEIYEIPEDEPWEDDDDMESQFTISELYEYCVVPTVTDSARHLYNILMWSLIFSISTRFVRVPACLVHLMSAACGCVVAWQLFGQRTVYMASLTGVGGLSLLISNALVKARRGPWTCVACVVVMTVCELWWADPVDWHSIRGAQMIILMKVVSVGYDLDARTLTTCPGIFELLGYILNPGSIIFGPWVSFKTYMKVLEPASWKTWPILRILQSLAASLLFLIKSTCVISWILADPGNKWMLAYRDALAFRTSHYFVSYMSEVSALLAGLELVGVANPGSIEVPRSLGEVVVFWNMPMHHWLKTYVFKPVRGQLGVFWALLFTYSMSALFHGLNFQLAAVLLSLGFYTYVEHSLRYKLASAFDACILARPCPENCGHSQKGMLFIPISFLFFFFPCLSQ</sequence>
<evidence type="ECO:0000256" key="12">
    <source>
        <dbReference type="SAM" id="Phobius"/>
    </source>
</evidence>
<feature type="transmembrane region" description="Helical" evidence="12">
    <location>
        <begin position="279"/>
        <end position="300"/>
    </location>
</feature>
<evidence type="ECO:0000313" key="13">
    <source>
        <dbReference type="EMBL" id="ROT79711.1"/>
    </source>
</evidence>
<name>A0A3R7P9Z8_PENVA</name>
<evidence type="ECO:0000256" key="6">
    <source>
        <dbReference type="ARBA" id="ARBA00023136"/>
    </source>
</evidence>
<dbReference type="Pfam" id="PF03062">
    <property type="entry name" value="MBOAT"/>
    <property type="match status" value="1"/>
</dbReference>
<accession>A0A3R7P9Z8</accession>
<dbReference type="PANTHER" id="PTHR13906">
    <property type="entry name" value="PORCUPINE"/>
    <property type="match status" value="1"/>
</dbReference>
<keyword evidence="6 12" id="KW-0472">Membrane</keyword>
<keyword evidence="3" id="KW-0879">Wnt signaling pathway</keyword>
<evidence type="ECO:0000256" key="10">
    <source>
        <dbReference type="ARBA" id="ARBA00040371"/>
    </source>
</evidence>
<evidence type="ECO:0000256" key="5">
    <source>
        <dbReference type="ARBA" id="ARBA00022989"/>
    </source>
</evidence>
<comment type="catalytic activity">
    <reaction evidence="11">
        <text>[Wnt protein]-L-serine + (9Z)-hexadecenoyl-CoA = [Wnt protein]-O-(9Z)-hexadecenoyl-L-serine + CoA</text>
        <dbReference type="Rhea" id="RHEA:45336"/>
        <dbReference type="Rhea" id="RHEA-COMP:11170"/>
        <dbReference type="Rhea" id="RHEA-COMP:11171"/>
        <dbReference type="ChEBI" id="CHEBI:29999"/>
        <dbReference type="ChEBI" id="CHEBI:57287"/>
        <dbReference type="ChEBI" id="CHEBI:61540"/>
        <dbReference type="ChEBI" id="CHEBI:85189"/>
        <dbReference type="EC" id="2.3.1.250"/>
    </reaction>
</comment>
<dbReference type="EMBL" id="QCYY01001200">
    <property type="protein sequence ID" value="ROT79711.1"/>
    <property type="molecule type" value="Genomic_DNA"/>
</dbReference>
<dbReference type="GO" id="GO:0016055">
    <property type="term" value="P:Wnt signaling pathway"/>
    <property type="evidence" value="ECO:0007669"/>
    <property type="project" value="UniProtKB-KW"/>
</dbReference>
<comment type="similarity">
    <text evidence="8">Belongs to the membrane-bound acyltransferase family. Porcupine subfamily.</text>
</comment>
<comment type="caution">
    <text evidence="13">The sequence shown here is derived from an EMBL/GenBank/DDBJ whole genome shotgun (WGS) entry which is preliminary data.</text>
</comment>
<organism evidence="13 14">
    <name type="scientific">Penaeus vannamei</name>
    <name type="common">Whiteleg shrimp</name>
    <name type="synonym">Litopenaeus vannamei</name>
    <dbReference type="NCBI Taxonomy" id="6689"/>
    <lineage>
        <taxon>Eukaryota</taxon>
        <taxon>Metazoa</taxon>
        <taxon>Ecdysozoa</taxon>
        <taxon>Arthropoda</taxon>
        <taxon>Crustacea</taxon>
        <taxon>Multicrustacea</taxon>
        <taxon>Malacostraca</taxon>
        <taxon>Eumalacostraca</taxon>
        <taxon>Eucarida</taxon>
        <taxon>Decapoda</taxon>
        <taxon>Dendrobranchiata</taxon>
        <taxon>Penaeoidea</taxon>
        <taxon>Penaeidae</taxon>
        <taxon>Penaeus</taxon>
    </lineage>
</organism>
<feature type="transmembrane region" description="Helical" evidence="12">
    <location>
        <begin position="235"/>
        <end position="258"/>
    </location>
</feature>
<dbReference type="GO" id="GO:0030258">
    <property type="term" value="P:lipid modification"/>
    <property type="evidence" value="ECO:0007669"/>
    <property type="project" value="TreeGrafter"/>
</dbReference>
<evidence type="ECO:0000256" key="4">
    <source>
        <dbReference type="ARBA" id="ARBA00022692"/>
    </source>
</evidence>
<evidence type="ECO:0000256" key="2">
    <source>
        <dbReference type="ARBA" id="ARBA00022679"/>
    </source>
</evidence>
<evidence type="ECO:0000256" key="9">
    <source>
        <dbReference type="ARBA" id="ARBA00038867"/>
    </source>
</evidence>
<evidence type="ECO:0000313" key="14">
    <source>
        <dbReference type="Proteomes" id="UP000283509"/>
    </source>
</evidence>
<dbReference type="InterPro" id="IPR049941">
    <property type="entry name" value="LPLAT_7/PORCN-like"/>
</dbReference>
<dbReference type="STRING" id="6689.A0A3R7P9Z8"/>
<dbReference type="AlphaFoldDB" id="A0A3R7P9Z8"/>
<feature type="transmembrane region" description="Helical" evidence="12">
    <location>
        <begin position="114"/>
        <end position="133"/>
    </location>
</feature>
<keyword evidence="2" id="KW-0808">Transferase</keyword>
<dbReference type="PANTHER" id="PTHR13906:SF12">
    <property type="entry name" value="PROTEIN-SERINE O-PALMITOLEOYLTRANSFERASE PORCUPINE"/>
    <property type="match status" value="1"/>
</dbReference>
<feature type="transmembrane region" description="Helical" evidence="12">
    <location>
        <begin position="84"/>
        <end position="108"/>
    </location>
</feature>